<evidence type="ECO:0000313" key="1">
    <source>
        <dbReference type="EMBL" id="KAL3307274.1"/>
    </source>
</evidence>
<dbReference type="EMBL" id="JBJKFK010007813">
    <property type="protein sequence ID" value="KAL3307274.1"/>
    <property type="molecule type" value="Genomic_DNA"/>
</dbReference>
<dbReference type="AlphaFoldDB" id="A0ABD2PIS2"/>
<proteinExistence type="predicted"/>
<keyword evidence="2" id="KW-1185">Reference proteome</keyword>
<evidence type="ECO:0000313" key="2">
    <source>
        <dbReference type="Proteomes" id="UP001626550"/>
    </source>
</evidence>
<protein>
    <submittedName>
        <fullName evidence="1">Uncharacterized protein</fullName>
    </submittedName>
</protein>
<comment type="caution">
    <text evidence="1">The sequence shown here is derived from an EMBL/GenBank/DDBJ whole genome shotgun (WGS) entry which is preliminary data.</text>
</comment>
<dbReference type="Proteomes" id="UP001626550">
    <property type="component" value="Unassembled WGS sequence"/>
</dbReference>
<accession>A0ABD2PIS2</accession>
<gene>
    <name evidence="1" type="ORF">Ciccas_014216</name>
</gene>
<reference evidence="1 2" key="1">
    <citation type="submission" date="2024-11" db="EMBL/GenBank/DDBJ databases">
        <title>Adaptive evolution of stress response genes in parasites aligns with host niche diversity.</title>
        <authorList>
            <person name="Hahn C."/>
            <person name="Resl P."/>
        </authorList>
    </citation>
    <scope>NUCLEOTIDE SEQUENCE [LARGE SCALE GENOMIC DNA]</scope>
    <source>
        <strain evidence="1">EGGRZ-B1_66</strain>
        <tissue evidence="1">Body</tissue>
    </source>
</reference>
<sequence>MAQVVMEERVDQMFRMPQHFFKHDPGLVMCEIPGHVIVEKDDIIETHAHYVFKTAHNEFRKYMALVRTIW</sequence>
<organism evidence="1 2">
    <name type="scientific">Cichlidogyrus casuarinus</name>
    <dbReference type="NCBI Taxonomy" id="1844966"/>
    <lineage>
        <taxon>Eukaryota</taxon>
        <taxon>Metazoa</taxon>
        <taxon>Spiralia</taxon>
        <taxon>Lophotrochozoa</taxon>
        <taxon>Platyhelminthes</taxon>
        <taxon>Monogenea</taxon>
        <taxon>Monopisthocotylea</taxon>
        <taxon>Dactylogyridea</taxon>
        <taxon>Ancyrocephalidae</taxon>
        <taxon>Cichlidogyrus</taxon>
    </lineage>
</organism>
<name>A0ABD2PIS2_9PLAT</name>